<gene>
    <name evidence="2" type="ORF">ACH4WX_12160</name>
</gene>
<reference evidence="2 3" key="1">
    <citation type="submission" date="2024-10" db="EMBL/GenBank/DDBJ databases">
        <title>The Natural Products Discovery Center: Release of the First 8490 Sequenced Strains for Exploring Actinobacteria Biosynthetic Diversity.</title>
        <authorList>
            <person name="Kalkreuter E."/>
            <person name="Kautsar S.A."/>
            <person name="Yang D."/>
            <person name="Bader C.D."/>
            <person name="Teijaro C.N."/>
            <person name="Fluegel L."/>
            <person name="Davis C.M."/>
            <person name="Simpson J.R."/>
            <person name="Lauterbach L."/>
            <person name="Steele A.D."/>
            <person name="Gui C."/>
            <person name="Meng S."/>
            <person name="Li G."/>
            <person name="Viehrig K."/>
            <person name="Ye F."/>
            <person name="Su P."/>
            <person name="Kiefer A.F."/>
            <person name="Nichols A."/>
            <person name="Cepeda A.J."/>
            <person name="Yan W."/>
            <person name="Fan B."/>
            <person name="Jiang Y."/>
            <person name="Adhikari A."/>
            <person name="Zheng C.-J."/>
            <person name="Schuster L."/>
            <person name="Cowan T.M."/>
            <person name="Smanski M.J."/>
            <person name="Chevrette M.G."/>
            <person name="De Carvalho L.P.S."/>
            <person name="Shen B."/>
        </authorList>
    </citation>
    <scope>NUCLEOTIDE SEQUENCE [LARGE SCALE GENOMIC DNA]</scope>
    <source>
        <strain evidence="2 3">NPDC020568</strain>
    </source>
</reference>
<dbReference type="GeneID" id="93504473"/>
<dbReference type="Pfam" id="PF12146">
    <property type="entry name" value="Hydrolase_4"/>
    <property type="match status" value="1"/>
</dbReference>
<dbReference type="InterPro" id="IPR029058">
    <property type="entry name" value="AB_hydrolase_fold"/>
</dbReference>
<protein>
    <submittedName>
        <fullName evidence="2">Lysophospholipase</fullName>
    </submittedName>
</protein>
<dbReference type="PANTHER" id="PTHR11614">
    <property type="entry name" value="PHOSPHOLIPASE-RELATED"/>
    <property type="match status" value="1"/>
</dbReference>
<name>A0ABW7TK92_9NOCA</name>
<keyword evidence="3" id="KW-1185">Reference proteome</keyword>
<proteinExistence type="predicted"/>
<dbReference type="PIRSF" id="PIRSF037442">
    <property type="entry name" value="UCP037442_abhydr"/>
    <property type="match status" value="1"/>
</dbReference>
<sequence length="294" mass="31132">MTGDQNIRTERGKFEHAGHRLARRSWLPEAPVRGVVVLVHGVAEHSGRYDRVGRTLAAAGFAVHALDHVGHGESARIGAPANLGSIADAADKVAALLALVRDEHPGVPAFVIGHSMGALITLYLATREPLDVAGVVVSAPPLIIDAGNPVQRLLAPLLTRLTPNLGVLALDSSQISRDPDVVTAYDNDPLVFRGKLPARTATEILASAGQVLDRLPQLRVPTLAMHGTADAIAAPASTDRIEQRAGTTDLTVRRYDGLYHEIFNEPERDQVLADVVAWLTARLPEPGGPVDGGA</sequence>
<feature type="domain" description="Serine aminopeptidase S33" evidence="1">
    <location>
        <begin position="31"/>
        <end position="267"/>
    </location>
</feature>
<comment type="caution">
    <text evidence="2">The sequence shown here is derived from an EMBL/GenBank/DDBJ whole genome shotgun (WGS) entry which is preliminary data.</text>
</comment>
<dbReference type="SUPFAM" id="SSF53474">
    <property type="entry name" value="alpha/beta-Hydrolases"/>
    <property type="match status" value="1"/>
</dbReference>
<dbReference type="InterPro" id="IPR051044">
    <property type="entry name" value="MAG_DAG_Lipase"/>
</dbReference>
<dbReference type="InterPro" id="IPR022742">
    <property type="entry name" value="Hydrolase_4"/>
</dbReference>
<organism evidence="2 3">
    <name type="scientific">Nocardia carnea</name>
    <dbReference type="NCBI Taxonomy" id="37328"/>
    <lineage>
        <taxon>Bacteria</taxon>
        <taxon>Bacillati</taxon>
        <taxon>Actinomycetota</taxon>
        <taxon>Actinomycetes</taxon>
        <taxon>Mycobacteriales</taxon>
        <taxon>Nocardiaceae</taxon>
        <taxon>Nocardia</taxon>
    </lineage>
</organism>
<dbReference type="RefSeq" id="WP_231508630.1">
    <property type="nucleotide sequence ID" value="NZ_JBIRUQ010000002.1"/>
</dbReference>
<dbReference type="Proteomes" id="UP001611263">
    <property type="component" value="Unassembled WGS sequence"/>
</dbReference>
<evidence type="ECO:0000259" key="1">
    <source>
        <dbReference type="Pfam" id="PF12146"/>
    </source>
</evidence>
<evidence type="ECO:0000313" key="3">
    <source>
        <dbReference type="Proteomes" id="UP001611263"/>
    </source>
</evidence>
<accession>A0ABW7TK92</accession>
<dbReference type="InterPro" id="IPR017208">
    <property type="entry name" value="UCP037442_abhydr"/>
</dbReference>
<evidence type="ECO:0000313" key="2">
    <source>
        <dbReference type="EMBL" id="MFI1461462.1"/>
    </source>
</evidence>
<dbReference type="Gene3D" id="3.40.50.1820">
    <property type="entry name" value="alpha/beta hydrolase"/>
    <property type="match status" value="1"/>
</dbReference>
<dbReference type="EMBL" id="JBIRUQ010000002">
    <property type="protein sequence ID" value="MFI1461462.1"/>
    <property type="molecule type" value="Genomic_DNA"/>
</dbReference>